<feature type="compositionally biased region" description="Basic and acidic residues" evidence="1">
    <location>
        <begin position="79"/>
        <end position="96"/>
    </location>
</feature>
<dbReference type="Proteomes" id="UP000377595">
    <property type="component" value="Unassembled WGS sequence"/>
</dbReference>
<feature type="region of interest" description="Disordered" evidence="1">
    <location>
        <begin position="79"/>
        <end position="115"/>
    </location>
</feature>
<dbReference type="Gene3D" id="3.90.550.10">
    <property type="entry name" value="Spore Coat Polysaccharide Biosynthesis Protein SpsA, Chain A"/>
    <property type="match status" value="1"/>
</dbReference>
<feature type="region of interest" description="Disordered" evidence="1">
    <location>
        <begin position="160"/>
        <end position="308"/>
    </location>
</feature>
<gene>
    <name evidence="2" type="ORF">Aple_054260</name>
</gene>
<accession>A0A5M3XVY4</accession>
<sequence length="547" mass="57636">MSADRLRDEIAAAGWIVHDTPGGGFDLTAKPPFEVWPTVESIPVAAVIVDISRLDQGGVRAKGTLAGPGGKARYWAKARDKATSAERAGDRPERSHKAAGPALTPSQAENARAANEAITAAEDPTAPGGMIETALTAAGTPSMVASQLLWDGSSATSRIDQVIADHERSLEAQRAAAAQESADRSKAPQPNQVQSTGPQPGHPDQGKLGQGQASQGQPSEAPTDQGRPSQGRSGEVRSGEGRFGDVQSDHGLSGEPQSGRGRSDQGRSGEVGSGQPQAGQPQAGQVGSGQLQAGHGRSTGDLGEVAGVGVDESGVSPVVSVGILVDGWPDDLQTCVESVIAHTSAQIVALDLGDVDGAGAMLHELAARYPDRIKEWHVAEKPHWRDGSAGWGASRTKLLHLDTADIHVVLETSTVFEGDAITPLVQELDADGVEAAGWRGVNPANEGHKWEDAGPGQVKALLGHLFAVRRVTALGVGGFPERARFYRNADLEFSLSLPGTLVVPEKDLPVREERHRGYHDVDPDYRDKESRRTYDRVLKRLRETKNG</sequence>
<evidence type="ECO:0000313" key="3">
    <source>
        <dbReference type="Proteomes" id="UP000377595"/>
    </source>
</evidence>
<feature type="compositionally biased region" description="Basic and acidic residues" evidence="1">
    <location>
        <begin position="234"/>
        <end position="243"/>
    </location>
</feature>
<feature type="compositionally biased region" description="Polar residues" evidence="1">
    <location>
        <begin position="188"/>
        <end position="198"/>
    </location>
</feature>
<organism evidence="2 3">
    <name type="scientific">Acrocarpospora pleiomorpha</name>
    <dbReference type="NCBI Taxonomy" id="90975"/>
    <lineage>
        <taxon>Bacteria</taxon>
        <taxon>Bacillati</taxon>
        <taxon>Actinomycetota</taxon>
        <taxon>Actinomycetes</taxon>
        <taxon>Streptosporangiales</taxon>
        <taxon>Streptosporangiaceae</taxon>
        <taxon>Acrocarpospora</taxon>
    </lineage>
</organism>
<feature type="compositionally biased region" description="Low complexity" evidence="1">
    <location>
        <begin position="273"/>
        <end position="290"/>
    </location>
</feature>
<feature type="compositionally biased region" description="Polar residues" evidence="1">
    <location>
        <begin position="211"/>
        <end position="228"/>
    </location>
</feature>
<dbReference type="AlphaFoldDB" id="A0A5M3XVY4"/>
<comment type="caution">
    <text evidence="2">The sequence shown here is derived from an EMBL/GenBank/DDBJ whole genome shotgun (WGS) entry which is preliminary data.</text>
</comment>
<dbReference type="SUPFAM" id="SSF53448">
    <property type="entry name" value="Nucleotide-diphospho-sugar transferases"/>
    <property type="match status" value="1"/>
</dbReference>
<name>A0A5M3XVY4_9ACTN</name>
<dbReference type="EMBL" id="BLAF01000031">
    <property type="protein sequence ID" value="GES22528.1"/>
    <property type="molecule type" value="Genomic_DNA"/>
</dbReference>
<evidence type="ECO:0000256" key="1">
    <source>
        <dbReference type="SAM" id="MobiDB-lite"/>
    </source>
</evidence>
<evidence type="ECO:0000313" key="2">
    <source>
        <dbReference type="EMBL" id="GES22528.1"/>
    </source>
</evidence>
<proteinExistence type="predicted"/>
<keyword evidence="3" id="KW-1185">Reference proteome</keyword>
<reference evidence="2 3" key="1">
    <citation type="submission" date="2019-10" db="EMBL/GenBank/DDBJ databases">
        <title>Whole genome shotgun sequence of Acrocarpospora pleiomorpha NBRC 16267.</title>
        <authorList>
            <person name="Ichikawa N."/>
            <person name="Kimura A."/>
            <person name="Kitahashi Y."/>
            <person name="Komaki H."/>
            <person name="Oguchi A."/>
        </authorList>
    </citation>
    <scope>NUCLEOTIDE SEQUENCE [LARGE SCALE GENOMIC DNA]</scope>
    <source>
        <strain evidence="2 3">NBRC 16267</strain>
    </source>
</reference>
<protein>
    <submittedName>
        <fullName evidence="2">Uncharacterized protein</fullName>
    </submittedName>
</protein>
<dbReference type="InterPro" id="IPR029044">
    <property type="entry name" value="Nucleotide-diphossugar_trans"/>
</dbReference>
<dbReference type="RefSeq" id="WP_344316808.1">
    <property type="nucleotide sequence ID" value="NZ_BAAAHM010000013.1"/>
</dbReference>